<organism evidence="1 2">
    <name type="scientific">Iningainema tapete BLCC-T55</name>
    <dbReference type="NCBI Taxonomy" id="2748662"/>
    <lineage>
        <taxon>Bacteria</taxon>
        <taxon>Bacillati</taxon>
        <taxon>Cyanobacteriota</taxon>
        <taxon>Cyanophyceae</taxon>
        <taxon>Nostocales</taxon>
        <taxon>Scytonemataceae</taxon>
        <taxon>Iningainema tapete</taxon>
    </lineage>
</organism>
<dbReference type="Proteomes" id="UP000629098">
    <property type="component" value="Unassembled WGS sequence"/>
</dbReference>
<protein>
    <submittedName>
        <fullName evidence="1">Uncharacterized protein</fullName>
    </submittedName>
</protein>
<dbReference type="RefSeq" id="WP_190825147.1">
    <property type="nucleotide sequence ID" value="NZ_CAWPPI010000009.1"/>
</dbReference>
<accession>A0A8J6XMM5</accession>
<gene>
    <name evidence="1" type="ORF">ICL16_01665</name>
</gene>
<dbReference type="SUPFAM" id="SSF88723">
    <property type="entry name" value="PIN domain-like"/>
    <property type="match status" value="1"/>
</dbReference>
<comment type="caution">
    <text evidence="1">The sequence shown here is derived from an EMBL/GenBank/DDBJ whole genome shotgun (WGS) entry which is preliminary data.</text>
</comment>
<dbReference type="EMBL" id="JACXAE010000009">
    <property type="protein sequence ID" value="MBD2770863.1"/>
    <property type="molecule type" value="Genomic_DNA"/>
</dbReference>
<dbReference type="InterPro" id="IPR029060">
    <property type="entry name" value="PIN-like_dom_sf"/>
</dbReference>
<dbReference type="AlphaFoldDB" id="A0A8J6XMM5"/>
<evidence type="ECO:0000313" key="2">
    <source>
        <dbReference type="Proteomes" id="UP000629098"/>
    </source>
</evidence>
<keyword evidence="2" id="KW-1185">Reference proteome</keyword>
<sequence length="146" mass="16567">MNPIVEVNEDGTLNCKREILEAIKPNKRFVVEVNNQKLILSPEKTSQPFWATATPKERAERLMQWVLSHKNSPNLPGRCIAPRKYIRIMTDYLLDTNILLRMTDGNSPVNVVAGTATANLLQQGHSVYITSQNITEYWVVAVLYLS</sequence>
<reference evidence="1" key="1">
    <citation type="submission" date="2020-09" db="EMBL/GenBank/DDBJ databases">
        <title>Iningainema tapete sp. nov. (Scytonemataceae, Cyanobacteria) from greenhouses in central Florida (USA) produces two types of nodularin with biosynthetic potential for microcystin-LR and anabaenopeptins.</title>
        <authorList>
            <person name="Berthold D.E."/>
            <person name="Lefler F.W."/>
            <person name="Huang I.-S."/>
            <person name="Abdulla H."/>
            <person name="Zimba P.V."/>
            <person name="Laughinghouse H.D. IV."/>
        </authorList>
    </citation>
    <scope>NUCLEOTIDE SEQUENCE</scope>
    <source>
        <strain evidence="1">BLCCT55</strain>
    </source>
</reference>
<name>A0A8J6XMM5_9CYAN</name>
<proteinExistence type="predicted"/>
<evidence type="ECO:0000313" key="1">
    <source>
        <dbReference type="EMBL" id="MBD2770863.1"/>
    </source>
</evidence>